<reference evidence="2 3" key="1">
    <citation type="submission" date="2018-04" db="EMBL/GenBank/DDBJ databases">
        <title>Genomic Encyclopedia of Archaeal and Bacterial Type Strains, Phase II (KMG-II): from individual species to whole genera.</title>
        <authorList>
            <person name="Goeker M."/>
        </authorList>
    </citation>
    <scope>NUCLEOTIDE SEQUENCE [LARGE SCALE GENOMIC DNA]</scope>
    <source>
        <strain evidence="2 3">DSM 29329</strain>
    </source>
</reference>
<keyword evidence="3" id="KW-1185">Reference proteome</keyword>
<evidence type="ECO:0008006" key="4">
    <source>
        <dbReference type="Google" id="ProtNLM"/>
    </source>
</evidence>
<organism evidence="2 3">
    <name type="scientific">Allosediminivita pacifica</name>
    <dbReference type="NCBI Taxonomy" id="1267769"/>
    <lineage>
        <taxon>Bacteria</taxon>
        <taxon>Pseudomonadati</taxon>
        <taxon>Pseudomonadota</taxon>
        <taxon>Alphaproteobacteria</taxon>
        <taxon>Rhodobacterales</taxon>
        <taxon>Paracoccaceae</taxon>
        <taxon>Allosediminivita</taxon>
    </lineage>
</organism>
<dbReference type="EMBL" id="QBKN01000004">
    <property type="protein sequence ID" value="PTX50704.1"/>
    <property type="molecule type" value="Genomic_DNA"/>
</dbReference>
<dbReference type="OrthoDB" id="8451541at2"/>
<evidence type="ECO:0000313" key="3">
    <source>
        <dbReference type="Proteomes" id="UP000244069"/>
    </source>
</evidence>
<comment type="caution">
    <text evidence="2">The sequence shown here is derived from an EMBL/GenBank/DDBJ whole genome shotgun (WGS) entry which is preliminary data.</text>
</comment>
<feature type="chain" id="PRO_5015544908" description="Lipoprotein" evidence="1">
    <location>
        <begin position="19"/>
        <end position="158"/>
    </location>
</feature>
<evidence type="ECO:0000256" key="1">
    <source>
        <dbReference type="SAM" id="SignalP"/>
    </source>
</evidence>
<gene>
    <name evidence="2" type="ORF">C8N44_10459</name>
</gene>
<accession>A0A2T6B3S2</accession>
<proteinExistence type="predicted"/>
<evidence type="ECO:0000313" key="2">
    <source>
        <dbReference type="EMBL" id="PTX50704.1"/>
    </source>
</evidence>
<dbReference type="PROSITE" id="PS51257">
    <property type="entry name" value="PROKAR_LIPOPROTEIN"/>
    <property type="match status" value="1"/>
</dbReference>
<keyword evidence="1" id="KW-0732">Signal</keyword>
<name>A0A2T6B3S2_9RHOB</name>
<sequence>MRALAFILALTAAGPAVALSCMQADPQADFRRAAADDRSWIVVDGEMRFDEDLLPKTDLGAQAPRDAVEIPARIEGQGLSKEGFTIPFDRDITLRATCAGPWCASPASDTRYLAFLLKEGDGYVALASPCPGNLHPNPAPEALDAVQTCMQGGPCAER</sequence>
<dbReference type="Proteomes" id="UP000244069">
    <property type="component" value="Unassembled WGS sequence"/>
</dbReference>
<dbReference type="AlphaFoldDB" id="A0A2T6B3S2"/>
<dbReference type="RefSeq" id="WP_107974919.1">
    <property type="nucleotide sequence ID" value="NZ_BMEZ01000004.1"/>
</dbReference>
<feature type="signal peptide" evidence="1">
    <location>
        <begin position="1"/>
        <end position="18"/>
    </location>
</feature>
<protein>
    <recommendedName>
        <fullName evidence="4">Lipoprotein</fullName>
    </recommendedName>
</protein>